<feature type="compositionally biased region" description="Polar residues" evidence="1">
    <location>
        <begin position="52"/>
        <end position="61"/>
    </location>
</feature>
<dbReference type="Gene3D" id="2.60.120.260">
    <property type="entry name" value="Galactose-binding domain-like"/>
    <property type="match status" value="1"/>
</dbReference>
<protein>
    <submittedName>
        <fullName evidence="3">Uncharacterized protein</fullName>
    </submittedName>
</protein>
<feature type="compositionally biased region" description="Polar residues" evidence="1">
    <location>
        <begin position="33"/>
        <end position="44"/>
    </location>
</feature>
<evidence type="ECO:0000256" key="2">
    <source>
        <dbReference type="SAM" id="Phobius"/>
    </source>
</evidence>
<feature type="region of interest" description="Disordered" evidence="1">
    <location>
        <begin position="1"/>
        <end position="20"/>
    </location>
</feature>
<feature type="compositionally biased region" description="Polar residues" evidence="1">
    <location>
        <begin position="1"/>
        <end position="15"/>
    </location>
</feature>
<keyword evidence="2" id="KW-0472">Membrane</keyword>
<sequence length="312" mass="33871">MLQKRQQMAGTIEQQRSIDLDNDVHYEPASAWEESSNAPCTSSRLSEKTTHRFTSQPGASASFSFEGDRLSVTGIKSNTSGILHISTDGNQNFTQDLLLPGLSACSLFFDDHITNASHTVTLTLLGRNTTNSTSGPSLLPSELRLLEISYFVIVPSPSASVSPVTSHTTKHTPVSTLVSIIIGSILGTFVLILIVLLIWRRRRKSRSNILQPEAAIRPSSYVATYEGMAEHRTLTTLSYGHSEHLASDQIALLPVSSASSNSRSSRATLQSVTSEPEHSASRPPLYSPDHDLNPPPPYDDLVPTQAVSSVTY</sequence>
<feature type="region of interest" description="Disordered" evidence="1">
    <location>
        <begin position="260"/>
        <end position="312"/>
    </location>
</feature>
<proteinExistence type="predicted"/>
<keyword evidence="2" id="KW-1133">Transmembrane helix</keyword>
<keyword evidence="4" id="KW-1185">Reference proteome</keyword>
<dbReference type="EMBL" id="OZ037953">
    <property type="protein sequence ID" value="CAL1698308.1"/>
    <property type="molecule type" value="Genomic_DNA"/>
</dbReference>
<accession>A0ABP1CUE3</accession>
<evidence type="ECO:0000313" key="3">
    <source>
        <dbReference type="EMBL" id="CAL1698308.1"/>
    </source>
</evidence>
<evidence type="ECO:0000256" key="1">
    <source>
        <dbReference type="SAM" id="MobiDB-lite"/>
    </source>
</evidence>
<organism evidence="3 4">
    <name type="scientific">Somion occarium</name>
    <dbReference type="NCBI Taxonomy" id="3059160"/>
    <lineage>
        <taxon>Eukaryota</taxon>
        <taxon>Fungi</taxon>
        <taxon>Dikarya</taxon>
        <taxon>Basidiomycota</taxon>
        <taxon>Agaricomycotina</taxon>
        <taxon>Agaricomycetes</taxon>
        <taxon>Polyporales</taxon>
        <taxon>Cerrenaceae</taxon>
        <taxon>Somion</taxon>
    </lineage>
</organism>
<name>A0ABP1CUE3_9APHY</name>
<feature type="region of interest" description="Disordered" evidence="1">
    <location>
        <begin position="29"/>
        <end position="61"/>
    </location>
</feature>
<evidence type="ECO:0000313" key="4">
    <source>
        <dbReference type="Proteomes" id="UP001497453"/>
    </source>
</evidence>
<dbReference type="Proteomes" id="UP001497453">
    <property type="component" value="Chromosome 10"/>
</dbReference>
<keyword evidence="2" id="KW-0812">Transmembrane</keyword>
<dbReference type="CDD" id="cd12087">
    <property type="entry name" value="TM_EGFR-like"/>
    <property type="match status" value="1"/>
</dbReference>
<gene>
    <name evidence="3" type="ORF">GFSPODELE1_LOCUS2096</name>
</gene>
<reference evidence="4" key="1">
    <citation type="submission" date="2024-04" db="EMBL/GenBank/DDBJ databases">
        <authorList>
            <person name="Shaw F."/>
            <person name="Minotto A."/>
        </authorList>
    </citation>
    <scope>NUCLEOTIDE SEQUENCE [LARGE SCALE GENOMIC DNA]</scope>
</reference>
<feature type="transmembrane region" description="Helical" evidence="2">
    <location>
        <begin position="177"/>
        <end position="199"/>
    </location>
</feature>